<evidence type="ECO:0000313" key="2">
    <source>
        <dbReference type="EMBL" id="KIZ00079.1"/>
    </source>
</evidence>
<evidence type="ECO:0000256" key="1">
    <source>
        <dbReference type="SAM" id="MobiDB-lite"/>
    </source>
</evidence>
<dbReference type="Proteomes" id="UP000054498">
    <property type="component" value="Unassembled WGS sequence"/>
</dbReference>
<dbReference type="AlphaFoldDB" id="A0A0D2KXV2"/>
<protein>
    <submittedName>
        <fullName evidence="2">Uncharacterized protein</fullName>
    </submittedName>
</protein>
<gene>
    <name evidence="2" type="ORF">MNEG_7885</name>
</gene>
<dbReference type="KEGG" id="mng:MNEG_7885"/>
<evidence type="ECO:0000313" key="3">
    <source>
        <dbReference type="Proteomes" id="UP000054498"/>
    </source>
</evidence>
<reference evidence="2 3" key="1">
    <citation type="journal article" date="2013" name="BMC Genomics">
        <title>Reconstruction of the lipid metabolism for the microalga Monoraphidium neglectum from its genome sequence reveals characteristics suitable for biofuel production.</title>
        <authorList>
            <person name="Bogen C."/>
            <person name="Al-Dilaimi A."/>
            <person name="Albersmeier A."/>
            <person name="Wichmann J."/>
            <person name="Grundmann M."/>
            <person name="Rupp O."/>
            <person name="Lauersen K.J."/>
            <person name="Blifernez-Klassen O."/>
            <person name="Kalinowski J."/>
            <person name="Goesmann A."/>
            <person name="Mussgnug J.H."/>
            <person name="Kruse O."/>
        </authorList>
    </citation>
    <scope>NUCLEOTIDE SEQUENCE [LARGE SCALE GENOMIC DNA]</scope>
    <source>
        <strain evidence="2 3">SAG 48.87</strain>
    </source>
</reference>
<dbReference type="STRING" id="145388.A0A0D2KXV2"/>
<proteinExistence type="predicted"/>
<dbReference type="GeneID" id="25740761"/>
<sequence>MDAALKWPARVLAAACLRSLAKAELDARELAPSPRSSITAAPGAAAAVVDGLKDALTAGHGADVAELGSALCAVMTCVGIMAGGKGEEAGSGGSGGGSCSGSGGSGGGGSGGGGGSASGGSGGSVSGSGSSFADALVCLGAPTLLRKLLETQAARPGGCARVPVAATLGVLLYH</sequence>
<accession>A0A0D2KXV2</accession>
<dbReference type="EMBL" id="KK101658">
    <property type="protein sequence ID" value="KIZ00079.1"/>
    <property type="molecule type" value="Genomic_DNA"/>
</dbReference>
<feature type="region of interest" description="Disordered" evidence="1">
    <location>
        <begin position="91"/>
        <end position="123"/>
    </location>
</feature>
<organism evidence="2 3">
    <name type="scientific">Monoraphidium neglectum</name>
    <dbReference type="NCBI Taxonomy" id="145388"/>
    <lineage>
        <taxon>Eukaryota</taxon>
        <taxon>Viridiplantae</taxon>
        <taxon>Chlorophyta</taxon>
        <taxon>core chlorophytes</taxon>
        <taxon>Chlorophyceae</taxon>
        <taxon>CS clade</taxon>
        <taxon>Sphaeropleales</taxon>
        <taxon>Selenastraceae</taxon>
        <taxon>Monoraphidium</taxon>
    </lineage>
</organism>
<name>A0A0D2KXV2_9CHLO</name>
<keyword evidence="3" id="KW-1185">Reference proteome</keyword>
<dbReference type="RefSeq" id="XP_013899098.1">
    <property type="nucleotide sequence ID" value="XM_014043644.1"/>
</dbReference>